<name>A0A2T2WH89_9FIRM</name>
<keyword evidence="1" id="KW-0812">Transmembrane</keyword>
<sequence>MNFIIVAYITYVLTFVLGIIFFIRYDIRKKRLPPRLLALHFFLAVMTFIFFTSALAPQLKAHYTHPKVGSGVHSSNWLNLERHHHMLGQRFFAPPKGGSS</sequence>
<feature type="transmembrane region" description="Helical" evidence="1">
    <location>
        <begin position="6"/>
        <end position="25"/>
    </location>
</feature>
<accession>A0A2T2WH89</accession>
<evidence type="ECO:0000256" key="1">
    <source>
        <dbReference type="SAM" id="Phobius"/>
    </source>
</evidence>
<organism evidence="2 3">
    <name type="scientific">Sulfobacillus benefaciens</name>
    <dbReference type="NCBI Taxonomy" id="453960"/>
    <lineage>
        <taxon>Bacteria</taxon>
        <taxon>Bacillati</taxon>
        <taxon>Bacillota</taxon>
        <taxon>Clostridia</taxon>
        <taxon>Eubacteriales</taxon>
        <taxon>Clostridiales Family XVII. Incertae Sedis</taxon>
        <taxon>Sulfobacillus</taxon>
    </lineage>
</organism>
<dbReference type="EMBL" id="PXYT01000130">
    <property type="protein sequence ID" value="PSR21607.1"/>
    <property type="molecule type" value="Genomic_DNA"/>
</dbReference>
<proteinExistence type="predicted"/>
<evidence type="ECO:0000313" key="2">
    <source>
        <dbReference type="EMBL" id="PSR21607.1"/>
    </source>
</evidence>
<keyword evidence="1" id="KW-1133">Transmembrane helix</keyword>
<evidence type="ECO:0000313" key="3">
    <source>
        <dbReference type="Proteomes" id="UP000242699"/>
    </source>
</evidence>
<dbReference type="Proteomes" id="UP000242699">
    <property type="component" value="Unassembled WGS sequence"/>
</dbReference>
<protein>
    <submittedName>
        <fullName evidence="2">Uncharacterized protein</fullName>
    </submittedName>
</protein>
<dbReference type="AlphaFoldDB" id="A0A2T2WH89"/>
<keyword evidence="1" id="KW-0472">Membrane</keyword>
<reference evidence="2 3" key="1">
    <citation type="journal article" date="2014" name="BMC Genomics">
        <title>Comparison of environmental and isolate Sulfobacillus genomes reveals diverse carbon, sulfur, nitrogen, and hydrogen metabolisms.</title>
        <authorList>
            <person name="Justice N.B."/>
            <person name="Norman A."/>
            <person name="Brown C.T."/>
            <person name="Singh A."/>
            <person name="Thomas B.C."/>
            <person name="Banfield J.F."/>
        </authorList>
    </citation>
    <scope>NUCLEOTIDE SEQUENCE [LARGE SCALE GENOMIC DNA]</scope>
    <source>
        <strain evidence="2">AMDSBA1</strain>
    </source>
</reference>
<comment type="caution">
    <text evidence="2">The sequence shown here is derived from an EMBL/GenBank/DDBJ whole genome shotgun (WGS) entry which is preliminary data.</text>
</comment>
<feature type="transmembrane region" description="Helical" evidence="1">
    <location>
        <begin position="37"/>
        <end position="56"/>
    </location>
</feature>
<gene>
    <name evidence="2" type="ORF">C7B43_21215</name>
</gene>